<dbReference type="RefSeq" id="WP_127703581.1">
    <property type="nucleotide sequence ID" value="NZ_SACK01000002.1"/>
</dbReference>
<dbReference type="Gene3D" id="2.60.40.2340">
    <property type="match status" value="1"/>
</dbReference>
<gene>
    <name evidence="1" type="ORF">EOD41_04360</name>
</gene>
<comment type="caution">
    <text evidence="1">The sequence shown here is derived from an EMBL/GenBank/DDBJ whole genome shotgun (WGS) entry which is preliminary data.</text>
</comment>
<name>A0A437MU64_9SPHI</name>
<keyword evidence="2" id="KW-1185">Reference proteome</keyword>
<organism evidence="1 2">
    <name type="scientific">Mucilaginibacter limnophilus</name>
    <dbReference type="NCBI Taxonomy" id="1932778"/>
    <lineage>
        <taxon>Bacteria</taxon>
        <taxon>Pseudomonadati</taxon>
        <taxon>Bacteroidota</taxon>
        <taxon>Sphingobacteriia</taxon>
        <taxon>Sphingobacteriales</taxon>
        <taxon>Sphingobacteriaceae</taxon>
        <taxon>Mucilaginibacter</taxon>
    </lineage>
</organism>
<dbReference type="EMBL" id="SACK01000002">
    <property type="protein sequence ID" value="RVU01205.1"/>
    <property type="molecule type" value="Genomic_DNA"/>
</dbReference>
<proteinExistence type="predicted"/>
<accession>A0A437MU64</accession>
<sequence>MYKIKSKLIINSLLIATLSCLVSGCKKDHPNEQQTEQTKSSQKDILTFEFFKADNSNLIADYNTLQTDNTITATLPSGTNLNALKAAFTVSKKAVVMVSGQLQTSQVSVNDFTKPVIYTVKAEDGSTKSYTVTITTK</sequence>
<dbReference type="AlphaFoldDB" id="A0A437MU64"/>
<dbReference type="Proteomes" id="UP000282759">
    <property type="component" value="Unassembled WGS sequence"/>
</dbReference>
<evidence type="ECO:0008006" key="3">
    <source>
        <dbReference type="Google" id="ProtNLM"/>
    </source>
</evidence>
<reference evidence="1 2" key="1">
    <citation type="submission" date="2019-01" db="EMBL/GenBank/DDBJ databases">
        <authorList>
            <person name="Chen W.-M."/>
        </authorList>
    </citation>
    <scope>NUCLEOTIDE SEQUENCE [LARGE SCALE GENOMIC DNA]</scope>
    <source>
        <strain evidence="1 2">YBJ-36</strain>
    </source>
</reference>
<protein>
    <recommendedName>
        <fullName evidence="3">Cadherin-like beta sandwich domain-containing protein</fullName>
    </recommendedName>
</protein>
<dbReference type="PROSITE" id="PS51257">
    <property type="entry name" value="PROKAR_LIPOPROTEIN"/>
    <property type="match status" value="1"/>
</dbReference>
<dbReference type="OrthoDB" id="789014at2"/>
<evidence type="ECO:0000313" key="2">
    <source>
        <dbReference type="Proteomes" id="UP000282759"/>
    </source>
</evidence>
<evidence type="ECO:0000313" key="1">
    <source>
        <dbReference type="EMBL" id="RVU01205.1"/>
    </source>
</evidence>